<proteinExistence type="predicted"/>
<evidence type="ECO:0000256" key="2">
    <source>
        <dbReference type="PROSITE-ProRule" id="PRU00339"/>
    </source>
</evidence>
<dbReference type="PANTHER" id="PTHR46224:SF67">
    <property type="entry name" value="HSP70-HSP90 ORGANIZING PROTEIN 3-LIKE"/>
    <property type="match status" value="1"/>
</dbReference>
<dbReference type="InterPro" id="IPR019734">
    <property type="entry name" value="TPR_rpt"/>
</dbReference>
<dbReference type="Pfam" id="PF25575">
    <property type="entry name" value="TPR_BSK1_C"/>
    <property type="match status" value="1"/>
</dbReference>
<dbReference type="PROSITE" id="PS50088">
    <property type="entry name" value="ANK_REPEAT"/>
    <property type="match status" value="1"/>
</dbReference>
<accession>A0A4Y7JII4</accession>
<evidence type="ECO:0000259" key="3">
    <source>
        <dbReference type="Pfam" id="PF25575"/>
    </source>
</evidence>
<dbReference type="OMA" id="ICCMADT"/>
<keyword evidence="2" id="KW-0802">TPR repeat</keyword>
<dbReference type="AlphaFoldDB" id="A0A4Y7JII4"/>
<dbReference type="InterPro" id="IPR011990">
    <property type="entry name" value="TPR-like_helical_dom_sf"/>
</dbReference>
<evidence type="ECO:0000313" key="4">
    <source>
        <dbReference type="EMBL" id="RZC59872.1"/>
    </source>
</evidence>
<keyword evidence="5" id="KW-1185">Reference proteome</keyword>
<feature type="domain" description="Serine/threonine-protein kinase BSK1-like TPR repeats" evidence="3">
    <location>
        <begin position="119"/>
        <end position="207"/>
    </location>
</feature>
<dbReference type="SMART" id="SM00028">
    <property type="entry name" value="TPR"/>
    <property type="match status" value="3"/>
</dbReference>
<feature type="repeat" description="ANK" evidence="1">
    <location>
        <begin position="1"/>
        <end position="26"/>
    </location>
</feature>
<dbReference type="InterPro" id="IPR058209">
    <property type="entry name" value="TPR_BSK1_C"/>
</dbReference>
<dbReference type="PROSITE" id="PS50005">
    <property type="entry name" value="TPR"/>
    <property type="match status" value="1"/>
</dbReference>
<dbReference type="PANTHER" id="PTHR46224">
    <property type="entry name" value="ANKYRIN REPEAT FAMILY PROTEIN"/>
    <property type="match status" value="1"/>
</dbReference>
<gene>
    <name evidence="4" type="ORF">C5167_007174</name>
</gene>
<dbReference type="SUPFAM" id="SSF48452">
    <property type="entry name" value="TPR-like"/>
    <property type="match status" value="1"/>
</dbReference>
<keyword evidence="1" id="KW-0040">ANK repeat</keyword>
<dbReference type="InterPro" id="IPR002110">
    <property type="entry name" value="Ankyrin_rpt"/>
</dbReference>
<protein>
    <recommendedName>
        <fullName evidence="3">Serine/threonine-protein kinase BSK1-like TPR repeats domain-containing protein</fullName>
    </recommendedName>
</protein>
<sequence>MAAANGQLEAIQILLDHNADPNLMSCRSYTPLAVSIVSGLPQSLRCLELLLEAGADPDGGSNGVTPLVVATHKGLTEIIRRLVQAVKGHHHDVEILFPVTSRIPGYIDWSIGGVMTRVQSDQAKEQWKLKANEKFQEAKEKGAEAFKEQDYYKALYWYSQASDIAPYDANVLSNRSMCWARVKDGKSALENANKCILLRPDWPKAYYRAGVAYNLLKRYSCAQEAFLEVLKLSPNNQELKDAYREAVEAQLKSA</sequence>
<dbReference type="STRING" id="3469.A0A4Y7JII4"/>
<feature type="repeat" description="TPR" evidence="2">
    <location>
        <begin position="203"/>
        <end position="236"/>
    </location>
</feature>
<dbReference type="InterPro" id="IPR036770">
    <property type="entry name" value="Ankyrin_rpt-contain_sf"/>
</dbReference>
<reference evidence="4 5" key="1">
    <citation type="journal article" date="2018" name="Science">
        <title>The opium poppy genome and morphinan production.</title>
        <authorList>
            <person name="Guo L."/>
            <person name="Winzer T."/>
            <person name="Yang X."/>
            <person name="Li Y."/>
            <person name="Ning Z."/>
            <person name="He Z."/>
            <person name="Teodor R."/>
            <person name="Lu Y."/>
            <person name="Bowser T.A."/>
            <person name="Graham I.A."/>
            <person name="Ye K."/>
        </authorList>
    </citation>
    <scope>NUCLEOTIDE SEQUENCE [LARGE SCALE GENOMIC DNA]</scope>
    <source>
        <strain evidence="5">cv. HN1</strain>
        <tissue evidence="4">Leaves</tissue>
    </source>
</reference>
<organism evidence="4 5">
    <name type="scientific">Papaver somniferum</name>
    <name type="common">Opium poppy</name>
    <dbReference type="NCBI Taxonomy" id="3469"/>
    <lineage>
        <taxon>Eukaryota</taxon>
        <taxon>Viridiplantae</taxon>
        <taxon>Streptophyta</taxon>
        <taxon>Embryophyta</taxon>
        <taxon>Tracheophyta</taxon>
        <taxon>Spermatophyta</taxon>
        <taxon>Magnoliopsida</taxon>
        <taxon>Ranunculales</taxon>
        <taxon>Papaveraceae</taxon>
        <taxon>Papaveroideae</taxon>
        <taxon>Papaver</taxon>
    </lineage>
</organism>
<dbReference type="InterPro" id="IPR051616">
    <property type="entry name" value="Cul2-RING_E3_ligase_SR"/>
</dbReference>
<dbReference type="SUPFAM" id="SSF48403">
    <property type="entry name" value="Ankyrin repeat"/>
    <property type="match status" value="1"/>
</dbReference>
<evidence type="ECO:0000313" key="5">
    <source>
        <dbReference type="Proteomes" id="UP000316621"/>
    </source>
</evidence>
<dbReference type="Pfam" id="PF12796">
    <property type="entry name" value="Ank_2"/>
    <property type="match status" value="1"/>
</dbReference>
<dbReference type="Gene3D" id="1.25.40.20">
    <property type="entry name" value="Ankyrin repeat-containing domain"/>
    <property type="match status" value="1"/>
</dbReference>
<evidence type="ECO:0000256" key="1">
    <source>
        <dbReference type="PROSITE-ProRule" id="PRU00023"/>
    </source>
</evidence>
<name>A0A4Y7JII4_PAPSO</name>
<dbReference type="Proteomes" id="UP000316621">
    <property type="component" value="Chromosome 4"/>
</dbReference>
<dbReference type="EMBL" id="CM010718">
    <property type="protein sequence ID" value="RZC59872.1"/>
    <property type="molecule type" value="Genomic_DNA"/>
</dbReference>
<dbReference type="SMART" id="SM00248">
    <property type="entry name" value="ANK"/>
    <property type="match status" value="3"/>
</dbReference>
<dbReference type="Gramene" id="RZC59872">
    <property type="protein sequence ID" value="RZC59872"/>
    <property type="gene ID" value="C5167_007174"/>
</dbReference>
<dbReference type="Gene3D" id="1.25.40.10">
    <property type="entry name" value="Tetratricopeptide repeat domain"/>
    <property type="match status" value="1"/>
</dbReference>